<dbReference type="InterPro" id="IPR004843">
    <property type="entry name" value="Calcineurin-like_PHP"/>
</dbReference>
<protein>
    <submittedName>
        <fullName evidence="3">Manganese-dependent ADP-ribose/CDP-alcohol diphosphatase</fullName>
    </submittedName>
</protein>
<dbReference type="Gene3D" id="3.60.21.10">
    <property type="match status" value="1"/>
</dbReference>
<feature type="domain" description="Calcineurin-like phosphoesterase" evidence="2">
    <location>
        <begin position="66"/>
        <end position="322"/>
    </location>
</feature>
<dbReference type="PANTHER" id="PTHR16509">
    <property type="match status" value="1"/>
</dbReference>
<accession>A0A210QT03</accession>
<dbReference type="SUPFAM" id="SSF56300">
    <property type="entry name" value="Metallo-dependent phosphatases"/>
    <property type="match status" value="1"/>
</dbReference>
<dbReference type="GO" id="GO:0047631">
    <property type="term" value="F:ADP-ribose diphosphatase activity"/>
    <property type="evidence" value="ECO:0007669"/>
    <property type="project" value="TreeGrafter"/>
</dbReference>
<keyword evidence="4" id="KW-1185">Reference proteome</keyword>
<dbReference type="GO" id="GO:0030145">
    <property type="term" value="F:manganese ion binding"/>
    <property type="evidence" value="ECO:0007669"/>
    <property type="project" value="TreeGrafter"/>
</dbReference>
<dbReference type="Pfam" id="PF00149">
    <property type="entry name" value="Metallophos"/>
    <property type="match status" value="1"/>
</dbReference>
<reference evidence="3 4" key="1">
    <citation type="journal article" date="2017" name="Nat. Ecol. Evol.">
        <title>Scallop genome provides insights into evolution of bilaterian karyotype and development.</title>
        <authorList>
            <person name="Wang S."/>
            <person name="Zhang J."/>
            <person name="Jiao W."/>
            <person name="Li J."/>
            <person name="Xun X."/>
            <person name="Sun Y."/>
            <person name="Guo X."/>
            <person name="Huan P."/>
            <person name="Dong B."/>
            <person name="Zhang L."/>
            <person name="Hu X."/>
            <person name="Sun X."/>
            <person name="Wang J."/>
            <person name="Zhao C."/>
            <person name="Wang Y."/>
            <person name="Wang D."/>
            <person name="Huang X."/>
            <person name="Wang R."/>
            <person name="Lv J."/>
            <person name="Li Y."/>
            <person name="Zhang Z."/>
            <person name="Liu B."/>
            <person name="Lu W."/>
            <person name="Hui Y."/>
            <person name="Liang J."/>
            <person name="Zhou Z."/>
            <person name="Hou R."/>
            <person name="Li X."/>
            <person name="Liu Y."/>
            <person name="Li H."/>
            <person name="Ning X."/>
            <person name="Lin Y."/>
            <person name="Zhao L."/>
            <person name="Xing Q."/>
            <person name="Dou J."/>
            <person name="Li Y."/>
            <person name="Mao J."/>
            <person name="Guo H."/>
            <person name="Dou H."/>
            <person name="Li T."/>
            <person name="Mu C."/>
            <person name="Jiang W."/>
            <person name="Fu Q."/>
            <person name="Fu X."/>
            <person name="Miao Y."/>
            <person name="Liu J."/>
            <person name="Yu Q."/>
            <person name="Li R."/>
            <person name="Liao H."/>
            <person name="Li X."/>
            <person name="Kong Y."/>
            <person name="Jiang Z."/>
            <person name="Chourrout D."/>
            <person name="Li R."/>
            <person name="Bao Z."/>
        </authorList>
    </citation>
    <scope>NUCLEOTIDE SEQUENCE [LARGE SCALE GENOMIC DNA]</scope>
    <source>
        <strain evidence="3 4">PY_sf001</strain>
    </source>
</reference>
<dbReference type="GO" id="GO:0008663">
    <property type="term" value="F:2',3'-cyclic-nucleotide 2'-phosphodiesterase activity"/>
    <property type="evidence" value="ECO:0007669"/>
    <property type="project" value="TreeGrafter"/>
</dbReference>
<evidence type="ECO:0000259" key="2">
    <source>
        <dbReference type="Pfam" id="PF00149"/>
    </source>
</evidence>
<feature type="chain" id="PRO_5012487879" evidence="1">
    <location>
        <begin position="26"/>
        <end position="383"/>
    </location>
</feature>
<sequence length="383" mass="42693">MKWVCRAAVTSELPLLFVCVRQGVSELYRNVRGNPQSPCQGKAVWDMLTNCSPASTPQNDKAPVCKVGIIADVQYADLEDRYNFSKTRLRFYRKALTLLQRAVTDWTAQKVDCVLQLGDIIDGFNKAENASDSALATVIEVLKLVPGPVYHTWGNHELYNFTQEELIRSVLFSGNIPDCVCPKGKSYYSFDIHRKLKVLVLNCYEISMLGLPEGSVEHTEAETLLRERNPNSDLNSPEGLIGTERRFVKFNGTPSDTQLQWLAENLQEARESETNVIVMGHLSVHEESADTVCLCYGYKDVKEILSTHSECVICYLAGHDHEGGSCVDTSGILHATFPGTVESLESEAHATAYLYNDSFVIRGKGSYPSFETKLRYPIGDSNS</sequence>
<comment type="caution">
    <text evidence="3">The sequence shown here is derived from an EMBL/GenBank/DDBJ whole genome shotgun (WGS) entry which is preliminary data.</text>
</comment>
<name>A0A210QT03_MIZYE</name>
<evidence type="ECO:0000313" key="3">
    <source>
        <dbReference type="EMBL" id="OWF51855.1"/>
    </source>
</evidence>
<keyword evidence="1" id="KW-0732">Signal</keyword>
<dbReference type="STRING" id="6573.A0A210QT03"/>
<dbReference type="InterPro" id="IPR029052">
    <property type="entry name" value="Metallo-depent_PP-like"/>
</dbReference>
<dbReference type="AlphaFoldDB" id="A0A210QT03"/>
<feature type="signal peptide" evidence="1">
    <location>
        <begin position="1"/>
        <end position="25"/>
    </location>
</feature>
<dbReference type="EMBL" id="NEDP02002059">
    <property type="protein sequence ID" value="OWF51855.1"/>
    <property type="molecule type" value="Genomic_DNA"/>
</dbReference>
<dbReference type="PANTHER" id="PTHR16509:SF1">
    <property type="entry name" value="MANGANESE-DEPENDENT ADP-RIBOSE_CDP-ALCOHOL DIPHOSPHATASE"/>
    <property type="match status" value="1"/>
</dbReference>
<dbReference type="GO" id="GO:0047734">
    <property type="term" value="F:CDP-glycerol diphosphatase activity"/>
    <property type="evidence" value="ECO:0007669"/>
    <property type="project" value="TreeGrafter"/>
</dbReference>
<dbReference type="OrthoDB" id="9675250at2759"/>
<proteinExistence type="predicted"/>
<gene>
    <name evidence="3" type="ORF">KP79_PYT05663</name>
</gene>
<evidence type="ECO:0000256" key="1">
    <source>
        <dbReference type="SAM" id="SignalP"/>
    </source>
</evidence>
<organism evidence="3 4">
    <name type="scientific">Mizuhopecten yessoensis</name>
    <name type="common">Japanese scallop</name>
    <name type="synonym">Patinopecten yessoensis</name>
    <dbReference type="NCBI Taxonomy" id="6573"/>
    <lineage>
        <taxon>Eukaryota</taxon>
        <taxon>Metazoa</taxon>
        <taxon>Spiralia</taxon>
        <taxon>Lophotrochozoa</taxon>
        <taxon>Mollusca</taxon>
        <taxon>Bivalvia</taxon>
        <taxon>Autobranchia</taxon>
        <taxon>Pteriomorphia</taxon>
        <taxon>Pectinida</taxon>
        <taxon>Pectinoidea</taxon>
        <taxon>Pectinidae</taxon>
        <taxon>Mizuhopecten</taxon>
    </lineage>
</organism>
<dbReference type="Proteomes" id="UP000242188">
    <property type="component" value="Unassembled WGS sequence"/>
</dbReference>
<evidence type="ECO:0000313" key="4">
    <source>
        <dbReference type="Proteomes" id="UP000242188"/>
    </source>
</evidence>